<protein>
    <submittedName>
        <fullName evidence="1">Uncharacterized protein</fullName>
    </submittedName>
</protein>
<evidence type="ECO:0000313" key="2">
    <source>
        <dbReference type="Proteomes" id="UP000000529"/>
    </source>
</evidence>
<dbReference type="EMBL" id="BX908798">
    <property type="protein sequence ID" value="CAF24732.1"/>
    <property type="molecule type" value="Genomic_DNA"/>
</dbReference>
<dbReference type="eggNOG" id="ENOG50341WC">
    <property type="taxonomic scope" value="Bacteria"/>
</dbReference>
<evidence type="ECO:0000313" key="1">
    <source>
        <dbReference type="EMBL" id="CAF24732.1"/>
    </source>
</evidence>
<proteinExistence type="predicted"/>
<dbReference type="AlphaFoldDB" id="Q6M9L7"/>
<gene>
    <name evidence="1" type="ORF">PC_RS09635</name>
</gene>
<accession>Q6M9L7</accession>
<sequence>MDIAENNVVRFISITKKKDGMFANFRVKGMKGGVTFSSSISVDISQANVHAGDPLEKIIEECGRIAVRMFETKLQFEGLIKI</sequence>
<dbReference type="KEGG" id="pcu:PC_RS09635"/>
<reference evidence="1 2" key="1">
    <citation type="journal article" date="2004" name="Science">
        <title>Illuminating the evolutionary history of chlamydiae.</title>
        <authorList>
            <person name="Horn M."/>
            <person name="Collingro A."/>
            <person name="Schmitz-Esser S."/>
            <person name="Beier C.L."/>
            <person name="Purkhold U."/>
            <person name="Fartmann B."/>
            <person name="Brandt P."/>
            <person name="Nyakatura G.J."/>
            <person name="Droege M."/>
            <person name="Frishman D."/>
            <person name="Rattei T."/>
            <person name="Mewes H."/>
            <person name="Wagner M."/>
        </authorList>
    </citation>
    <scope>NUCLEOTIDE SEQUENCE [LARGE SCALE GENOMIC DNA]</scope>
    <source>
        <strain evidence="1 2">UWE25</strain>
    </source>
</reference>
<organism evidence="1 2">
    <name type="scientific">Protochlamydia amoebophila (strain UWE25)</name>
    <dbReference type="NCBI Taxonomy" id="264201"/>
    <lineage>
        <taxon>Bacteria</taxon>
        <taxon>Pseudomonadati</taxon>
        <taxon>Chlamydiota</taxon>
        <taxon>Chlamydiia</taxon>
        <taxon>Parachlamydiales</taxon>
        <taxon>Parachlamydiaceae</taxon>
        <taxon>Candidatus Protochlamydia</taxon>
    </lineage>
</organism>
<dbReference type="HOGENOM" id="CLU_2521586_0_0_0"/>
<dbReference type="STRING" id="264201.pc2008"/>
<dbReference type="OrthoDB" id="21544at2"/>
<dbReference type="RefSeq" id="WP_011176551.1">
    <property type="nucleotide sequence ID" value="NC_005861.2"/>
</dbReference>
<dbReference type="Proteomes" id="UP000000529">
    <property type="component" value="Chromosome"/>
</dbReference>
<name>Q6M9L7_PARUW</name>
<keyword evidence="2" id="KW-1185">Reference proteome</keyword>